<dbReference type="Gene3D" id="2.10.270.10">
    <property type="entry name" value="Cholin Binding"/>
    <property type="match status" value="2"/>
</dbReference>
<dbReference type="InterPro" id="IPR018337">
    <property type="entry name" value="Cell_wall/Cho-bd_repeat"/>
</dbReference>
<proteinExistence type="predicted"/>
<dbReference type="GO" id="GO:0009253">
    <property type="term" value="P:peptidoglycan catabolic process"/>
    <property type="evidence" value="ECO:0007669"/>
    <property type="project" value="InterPro"/>
</dbReference>
<name>A6BEP4_9FIRM</name>
<feature type="domain" description="MurNAc-LAA" evidence="3">
    <location>
        <begin position="5"/>
        <end position="168"/>
    </location>
</feature>
<dbReference type="Gene3D" id="3.40.630.40">
    <property type="entry name" value="Zn-dependent exopeptidases"/>
    <property type="match status" value="1"/>
</dbReference>
<dbReference type="GeneID" id="93136619"/>
<dbReference type="AlphaFoldDB" id="A6BEP4"/>
<evidence type="ECO:0000313" key="5">
    <source>
        <dbReference type="Proteomes" id="UP000004016"/>
    </source>
</evidence>
<evidence type="ECO:0000259" key="3">
    <source>
        <dbReference type="Pfam" id="PF01520"/>
    </source>
</evidence>
<evidence type="ECO:0000256" key="2">
    <source>
        <dbReference type="PROSITE-ProRule" id="PRU00591"/>
    </source>
</evidence>
<dbReference type="eggNOG" id="COG0860">
    <property type="taxonomic scope" value="Bacteria"/>
</dbReference>
<keyword evidence="1" id="KW-0677">Repeat</keyword>
<dbReference type="RefSeq" id="WP_006426784.1">
    <property type="nucleotide sequence ID" value="NZ_DS264392.1"/>
</dbReference>
<protein>
    <submittedName>
        <fullName evidence="4">Putative N-acetylmuramoyl-L-alanine amidase</fullName>
    </submittedName>
</protein>
<dbReference type="Pfam" id="PF01473">
    <property type="entry name" value="Choline_bind_1"/>
    <property type="match status" value="2"/>
</dbReference>
<dbReference type="Pfam" id="PF19127">
    <property type="entry name" value="Choline_bind_3"/>
    <property type="match status" value="1"/>
</dbReference>
<organism evidence="4 5">
    <name type="scientific">Dorea longicatena DSM 13814</name>
    <dbReference type="NCBI Taxonomy" id="411462"/>
    <lineage>
        <taxon>Bacteria</taxon>
        <taxon>Bacillati</taxon>
        <taxon>Bacillota</taxon>
        <taxon>Clostridia</taxon>
        <taxon>Lachnospirales</taxon>
        <taxon>Lachnospiraceae</taxon>
        <taxon>Dorea</taxon>
    </lineage>
</organism>
<evidence type="ECO:0000256" key="1">
    <source>
        <dbReference type="ARBA" id="ARBA00022737"/>
    </source>
</evidence>
<reference evidence="4 5" key="1">
    <citation type="submission" date="2007-03" db="EMBL/GenBank/DDBJ databases">
        <authorList>
            <person name="Fulton L."/>
            <person name="Clifton S."/>
            <person name="Fulton B."/>
            <person name="Xu J."/>
            <person name="Minx P."/>
            <person name="Pepin K.H."/>
            <person name="Johnson M."/>
            <person name="Thiruvilangam P."/>
            <person name="Bhonagiri V."/>
            <person name="Nash W.E."/>
            <person name="Mardis E.R."/>
            <person name="Wilson R.K."/>
        </authorList>
    </citation>
    <scope>NUCLEOTIDE SEQUENCE [LARGE SCALE GENOMIC DNA]</scope>
    <source>
        <strain evidence="4 5">DSM 13814</strain>
    </source>
</reference>
<accession>A6BEP4</accession>
<dbReference type="InterPro" id="IPR002508">
    <property type="entry name" value="MurNAc-LAA_cat"/>
</dbReference>
<comment type="caution">
    <text evidence="4">The sequence shown here is derived from an EMBL/GenBank/DDBJ whole genome shotgun (WGS) entry which is preliminary data.</text>
</comment>
<dbReference type="HOGENOM" id="CLU_066391_0_0_9"/>
<reference evidence="4 5" key="2">
    <citation type="submission" date="2007-04" db="EMBL/GenBank/DDBJ databases">
        <title>Draft genome sequence of Dorea longicatena (DSM 13814).</title>
        <authorList>
            <person name="Sudarsanam P."/>
            <person name="Ley R."/>
            <person name="Guruge J."/>
            <person name="Turnbaugh P.J."/>
            <person name="Mahowald M."/>
            <person name="Liep D."/>
            <person name="Gordon J."/>
        </authorList>
    </citation>
    <scope>NUCLEOTIDE SEQUENCE [LARGE SCALE GENOMIC DNA]</scope>
    <source>
        <strain evidence="4 5">DSM 13814</strain>
    </source>
</reference>
<dbReference type="EMBL" id="AAXB02000002">
    <property type="protein sequence ID" value="EDM64083.1"/>
    <property type="molecule type" value="Genomic_DNA"/>
</dbReference>
<dbReference type="SUPFAM" id="SSF53187">
    <property type="entry name" value="Zn-dependent exopeptidases"/>
    <property type="match status" value="1"/>
</dbReference>
<dbReference type="SUPFAM" id="SSF69360">
    <property type="entry name" value="Cell wall binding repeat"/>
    <property type="match status" value="1"/>
</dbReference>
<dbReference type="CDD" id="cd02696">
    <property type="entry name" value="MurNAc-LAA"/>
    <property type="match status" value="1"/>
</dbReference>
<dbReference type="eggNOG" id="COG5263">
    <property type="taxonomic scope" value="Bacteria"/>
</dbReference>
<sequence>MAHLFIIAGHGAGDSGAVGYIGKKMYTEAERVRALAKRLSALGGSNVTVGDTSRNWYADKGISTLSIPKSWQIIELHMDGASASARGGHVIIKSGYKPDAYDTALAHFIGGFTPGRANTIVGRSNLANVNRAAVRGYSYRLLECGFITNQADLNKFNNNLDTLARGILGAFEIGTTAQAGWVADKIGWWYRHADGSYTKNGWEQIGGDWYWFDNGGYAVHDTWKEIKGHWYYFKSDCRMVKGWRKVDGKWYFLNKQVYAEHPEGSMQEGWLLDGRFWYYLNPKTGGPRGAMCTGFVTVNGQTYYCRPKAEAGYPEGSMVTGKKMIDGKEYYFEADGRMKK</sequence>
<dbReference type="Pfam" id="PF01520">
    <property type="entry name" value="Amidase_3"/>
    <property type="match status" value="1"/>
</dbReference>
<feature type="repeat" description="Cell wall-binding" evidence="2">
    <location>
        <begin position="199"/>
        <end position="218"/>
    </location>
</feature>
<dbReference type="GO" id="GO:0008745">
    <property type="term" value="F:N-acetylmuramoyl-L-alanine amidase activity"/>
    <property type="evidence" value="ECO:0007669"/>
    <property type="project" value="InterPro"/>
</dbReference>
<evidence type="ECO:0000313" key="4">
    <source>
        <dbReference type="EMBL" id="EDM64083.1"/>
    </source>
</evidence>
<gene>
    <name evidence="4" type="ORF">DORLON_00764</name>
</gene>
<dbReference type="PROSITE" id="PS51170">
    <property type="entry name" value="CW"/>
    <property type="match status" value="1"/>
</dbReference>
<dbReference type="Proteomes" id="UP000004016">
    <property type="component" value="Unassembled WGS sequence"/>
</dbReference>